<name>A0A183B2I2_9TREM</name>
<organism evidence="4">
    <name type="scientific">Echinostoma caproni</name>
    <dbReference type="NCBI Taxonomy" id="27848"/>
    <lineage>
        <taxon>Eukaryota</taxon>
        <taxon>Metazoa</taxon>
        <taxon>Spiralia</taxon>
        <taxon>Lophotrochozoa</taxon>
        <taxon>Platyhelminthes</taxon>
        <taxon>Trematoda</taxon>
        <taxon>Digenea</taxon>
        <taxon>Plagiorchiida</taxon>
        <taxon>Echinostomata</taxon>
        <taxon>Echinostomatoidea</taxon>
        <taxon>Echinostomatidae</taxon>
        <taxon>Echinostoma</taxon>
    </lineage>
</organism>
<dbReference type="Proteomes" id="UP000272942">
    <property type="component" value="Unassembled WGS sequence"/>
</dbReference>
<proteinExistence type="predicted"/>
<dbReference type="PANTHER" id="PTHR33327:SF3">
    <property type="entry name" value="RNA-DIRECTED DNA POLYMERASE"/>
    <property type="match status" value="1"/>
</dbReference>
<evidence type="ECO:0000313" key="2">
    <source>
        <dbReference type="EMBL" id="VDP90689.1"/>
    </source>
</evidence>
<dbReference type="Pfam" id="PF23055">
    <property type="entry name" value="DUF7041"/>
    <property type="match status" value="1"/>
</dbReference>
<protein>
    <recommendedName>
        <fullName evidence="1">DUF7041 domain-containing protein</fullName>
    </recommendedName>
</protein>
<evidence type="ECO:0000313" key="3">
    <source>
        <dbReference type="Proteomes" id="UP000272942"/>
    </source>
</evidence>
<dbReference type="InterPro" id="IPR055469">
    <property type="entry name" value="DUF7041"/>
</dbReference>
<accession>A0A183B2I2</accession>
<dbReference type="AlphaFoldDB" id="A0A183B2I2"/>
<evidence type="ECO:0000259" key="1">
    <source>
        <dbReference type="Pfam" id="PF23055"/>
    </source>
</evidence>
<dbReference type="OrthoDB" id="8122554at2759"/>
<keyword evidence="3" id="KW-1185">Reference proteome</keyword>
<gene>
    <name evidence="2" type="ORF">ECPE_LOCUS13417</name>
</gene>
<dbReference type="WBParaSite" id="ECPE_0001345601-mRNA-1">
    <property type="protein sequence ID" value="ECPE_0001345601-mRNA-1"/>
    <property type="gene ID" value="ECPE_0001345601"/>
</dbReference>
<reference evidence="2 3" key="2">
    <citation type="submission" date="2018-11" db="EMBL/GenBank/DDBJ databases">
        <authorList>
            <consortium name="Pathogen Informatics"/>
        </authorList>
    </citation>
    <scope>NUCLEOTIDE SEQUENCE [LARGE SCALE GENOMIC DNA]</scope>
    <source>
        <strain evidence="2 3">Egypt</strain>
    </source>
</reference>
<dbReference type="EMBL" id="UZAN01055036">
    <property type="protein sequence ID" value="VDP90689.1"/>
    <property type="molecule type" value="Genomic_DNA"/>
</dbReference>
<feature type="domain" description="DUF7041" evidence="1">
    <location>
        <begin position="29"/>
        <end position="111"/>
    </location>
</feature>
<evidence type="ECO:0000313" key="4">
    <source>
        <dbReference type="WBParaSite" id="ECPE_0001345601-mRNA-1"/>
    </source>
</evidence>
<reference evidence="4" key="1">
    <citation type="submission" date="2016-06" db="UniProtKB">
        <authorList>
            <consortium name="WormBaseParasite"/>
        </authorList>
    </citation>
    <scope>IDENTIFICATION</scope>
</reference>
<sequence>MFTQFFECKENGVLAALEDTSVLGLQARLPEFKAEDPEFWLAQVEAQFRLATVTIQIAKFTQLIGQLPRSLAPGLRDTVCNPPPDRTFDALRDAILGRFGMPFEFRLKQLLGGLRLTDNGLDTTTKLLSYMQGQIASLNVDENIVCLSWVVAWHPNY</sequence>
<dbReference type="PANTHER" id="PTHR33327">
    <property type="entry name" value="ENDONUCLEASE"/>
    <property type="match status" value="1"/>
</dbReference>